<dbReference type="Proteomes" id="UP000011715">
    <property type="component" value="Unassembled WGS sequence"/>
</dbReference>
<dbReference type="PANTHER" id="PTHR16631">
    <property type="entry name" value="GLUCAN 1,3-BETA-GLUCOSIDASE"/>
    <property type="match status" value="1"/>
</dbReference>
<dbReference type="GO" id="GO:0009277">
    <property type="term" value="C:fungal-type cell wall"/>
    <property type="evidence" value="ECO:0007669"/>
    <property type="project" value="TreeGrafter"/>
</dbReference>
<dbReference type="SUPFAM" id="SSF51445">
    <property type="entry name" value="(Trans)glycosidases"/>
    <property type="match status" value="1"/>
</dbReference>
<reference evidence="6" key="5">
    <citation type="submission" date="2015-06" db="UniProtKB">
        <authorList>
            <consortium name="EnsemblFungi"/>
        </authorList>
    </citation>
    <scope>IDENTIFICATION</scope>
    <source>
        <strain evidence="6">ATCC 64411</strain>
    </source>
</reference>
<keyword evidence="4" id="KW-0472">Membrane</keyword>
<protein>
    <recommendedName>
        <fullName evidence="8">Cell wall glucanase</fullName>
    </recommendedName>
</protein>
<keyword evidence="3" id="KW-0378">Hydrolase</keyword>
<evidence type="ECO:0000256" key="2">
    <source>
        <dbReference type="ARBA" id="ARBA00008773"/>
    </source>
</evidence>
<dbReference type="OrthoDB" id="941679at2759"/>
<feature type="transmembrane region" description="Helical" evidence="4">
    <location>
        <begin position="151"/>
        <end position="167"/>
    </location>
</feature>
<evidence type="ECO:0000313" key="7">
    <source>
        <dbReference type="Proteomes" id="UP000011715"/>
    </source>
</evidence>
<keyword evidence="4" id="KW-1133">Transmembrane helix</keyword>
<dbReference type="InterPro" id="IPR050732">
    <property type="entry name" value="Beta-glucan_modifiers"/>
</dbReference>
<evidence type="ECO:0000313" key="5">
    <source>
        <dbReference type="EMBL" id="KLU85395.1"/>
    </source>
</evidence>
<dbReference type="AlphaFoldDB" id="A0A0C4DWP2"/>
<reference evidence="5" key="3">
    <citation type="submission" date="2011-03" db="EMBL/GenBank/DDBJ databases">
        <title>Annotation of Magnaporthe poae ATCC 64411.</title>
        <authorList>
            <person name="Ma L.-J."/>
            <person name="Dead R."/>
            <person name="Young S.K."/>
            <person name="Zeng Q."/>
            <person name="Gargeya S."/>
            <person name="Fitzgerald M."/>
            <person name="Haas B."/>
            <person name="Abouelleil A."/>
            <person name="Alvarado L."/>
            <person name="Arachchi H.M."/>
            <person name="Berlin A."/>
            <person name="Brown A."/>
            <person name="Chapman S.B."/>
            <person name="Chen Z."/>
            <person name="Dunbar C."/>
            <person name="Freedman E."/>
            <person name="Gearin G."/>
            <person name="Gellesch M."/>
            <person name="Goldberg J."/>
            <person name="Griggs A."/>
            <person name="Gujja S."/>
            <person name="Heiman D."/>
            <person name="Howarth C."/>
            <person name="Larson L."/>
            <person name="Lui A."/>
            <person name="MacDonald P.J.P."/>
            <person name="Mehta T."/>
            <person name="Montmayeur A."/>
            <person name="Murphy C."/>
            <person name="Neiman D."/>
            <person name="Pearson M."/>
            <person name="Priest M."/>
            <person name="Roberts A."/>
            <person name="Saif S."/>
            <person name="Shea T."/>
            <person name="Shenoy N."/>
            <person name="Sisk P."/>
            <person name="Stolte C."/>
            <person name="Sykes S."/>
            <person name="Yandava C."/>
            <person name="Wortman J."/>
            <person name="Nusbaum C."/>
            <person name="Birren B."/>
        </authorList>
    </citation>
    <scope>NUCLEOTIDE SEQUENCE</scope>
    <source>
        <strain evidence="5">ATCC 64411</strain>
    </source>
</reference>
<gene>
    <name evidence="5" type="ORF">MAPG_04421</name>
</gene>
<evidence type="ECO:0000256" key="1">
    <source>
        <dbReference type="ARBA" id="ARBA00004196"/>
    </source>
</evidence>
<dbReference type="eggNOG" id="ENOG502QTKT">
    <property type="taxonomic scope" value="Eukaryota"/>
</dbReference>
<dbReference type="GO" id="GO:0009986">
    <property type="term" value="C:cell surface"/>
    <property type="evidence" value="ECO:0007669"/>
    <property type="project" value="TreeGrafter"/>
</dbReference>
<dbReference type="EMBL" id="GL876968">
    <property type="protein sequence ID" value="KLU85395.1"/>
    <property type="molecule type" value="Genomic_DNA"/>
</dbReference>
<evidence type="ECO:0000256" key="4">
    <source>
        <dbReference type="SAM" id="Phobius"/>
    </source>
</evidence>
<dbReference type="EMBL" id="ADBL01001046">
    <property type="status" value="NOT_ANNOTATED_CDS"/>
    <property type="molecule type" value="Genomic_DNA"/>
</dbReference>
<dbReference type="STRING" id="644358.A0A0C4DWP2"/>
<keyword evidence="7" id="KW-1185">Reference proteome</keyword>
<accession>A0A0C4DWP2</accession>
<dbReference type="EnsemblFungi" id="MAPG_04421T0">
    <property type="protein sequence ID" value="MAPG_04421T0"/>
    <property type="gene ID" value="MAPG_04421"/>
</dbReference>
<organism evidence="6 7">
    <name type="scientific">Magnaporthiopsis poae (strain ATCC 64411 / 73-15)</name>
    <name type="common">Kentucky bluegrass fungus</name>
    <name type="synonym">Magnaporthe poae</name>
    <dbReference type="NCBI Taxonomy" id="644358"/>
    <lineage>
        <taxon>Eukaryota</taxon>
        <taxon>Fungi</taxon>
        <taxon>Dikarya</taxon>
        <taxon>Ascomycota</taxon>
        <taxon>Pezizomycotina</taxon>
        <taxon>Sordariomycetes</taxon>
        <taxon>Sordariomycetidae</taxon>
        <taxon>Magnaporthales</taxon>
        <taxon>Magnaporthaceae</taxon>
        <taxon>Magnaporthiopsis</taxon>
    </lineage>
</organism>
<dbReference type="GO" id="GO:0071555">
    <property type="term" value="P:cell wall organization"/>
    <property type="evidence" value="ECO:0007669"/>
    <property type="project" value="TreeGrafter"/>
</dbReference>
<dbReference type="GO" id="GO:0042973">
    <property type="term" value="F:glucan endo-1,3-beta-D-glucosidase activity"/>
    <property type="evidence" value="ECO:0007669"/>
    <property type="project" value="TreeGrafter"/>
</dbReference>
<keyword evidence="4" id="KW-0812">Transmembrane</keyword>
<dbReference type="VEuPathDB" id="FungiDB:MAPG_04421"/>
<comment type="subcellular location">
    <subcellularLocation>
        <location evidence="1">Cell envelope</location>
    </subcellularLocation>
</comment>
<reference evidence="5" key="1">
    <citation type="submission" date="2010-05" db="EMBL/GenBank/DDBJ databases">
        <title>The Genome Sequence of Magnaporthe poae strain ATCC 64411.</title>
        <authorList>
            <consortium name="The Broad Institute Genome Sequencing Platform"/>
            <consortium name="Broad Institute Genome Sequencing Center for Infectious Disease"/>
            <person name="Ma L.-J."/>
            <person name="Dead R."/>
            <person name="Young S."/>
            <person name="Zeng Q."/>
            <person name="Koehrsen M."/>
            <person name="Alvarado L."/>
            <person name="Berlin A."/>
            <person name="Chapman S.B."/>
            <person name="Chen Z."/>
            <person name="Freedman E."/>
            <person name="Gellesch M."/>
            <person name="Goldberg J."/>
            <person name="Griggs A."/>
            <person name="Gujja S."/>
            <person name="Heilman E.R."/>
            <person name="Heiman D."/>
            <person name="Hepburn T."/>
            <person name="Howarth C."/>
            <person name="Jen D."/>
            <person name="Larson L."/>
            <person name="Mehta T."/>
            <person name="Neiman D."/>
            <person name="Pearson M."/>
            <person name="Roberts A."/>
            <person name="Saif S."/>
            <person name="Shea T."/>
            <person name="Shenoy N."/>
            <person name="Sisk P."/>
            <person name="Stolte C."/>
            <person name="Sykes S."/>
            <person name="Walk T."/>
            <person name="White J."/>
            <person name="Yandava C."/>
            <person name="Haas B."/>
            <person name="Nusbaum C."/>
            <person name="Birren B."/>
        </authorList>
    </citation>
    <scope>NUCLEOTIDE SEQUENCE</scope>
    <source>
        <strain evidence="5">ATCC 64411</strain>
    </source>
</reference>
<dbReference type="GO" id="GO:0005576">
    <property type="term" value="C:extracellular region"/>
    <property type="evidence" value="ECO:0007669"/>
    <property type="project" value="TreeGrafter"/>
</dbReference>
<proteinExistence type="inferred from homology"/>
<sequence>MVRRSRRHSRVRVRFIERRSLSDPPSKSGPGPTTRAARLTHLGGWNLQMGVGMLVRWRLLPARAARLGLLRSTHYHLPPTLCLQPHCILCLCLCLCRVFLIGPCKRAAAAPRKEDIYDMYRFSRWTPPGPVKQQILRIYYLGFNQKHYHSYCYYLLFLFFLVFPPNTHSDRRRHFPSQTPFCRDKHSSVPGKATPECSSFSPSLLSQRPGVTYLLLGFQSKPSSLGLAKMRGEMLSLALVSLLGVASALPIGSRLTRRADPELDIAQNDDTQAGPQVLSRAAGKPGIAYAPFKKDHNCKSAAEVKADFDNVLKDYSLVRLYGVECHQVAKAVEGAKKHKMKLFLGFYSSEPNKIQEEFNSMNTQLNKDWSLVDTVSFGNENVDRLTHIPQNQRVAKVLEGLRQVRGLLKGTNFKGKVVSVETWVTARDNPSILQNSDYCAVNFHPFFDQGGVTADKAGAFIKQKIASDLKPKCGGKRIVITETGWPHKGNAHHGAVPGLQQQAAAIASIKAAVPAGDLILFSPFDDEWKKDNPSTWNAEKYWGIGAKKSG</sequence>
<comment type="similarity">
    <text evidence="2">Belongs to the glycosyl hydrolase 17 family.</text>
</comment>
<evidence type="ECO:0000313" key="6">
    <source>
        <dbReference type="EnsemblFungi" id="MAPG_04421T0"/>
    </source>
</evidence>
<dbReference type="InterPro" id="IPR017853">
    <property type="entry name" value="GH"/>
</dbReference>
<name>A0A0C4DWP2_MAGP6</name>
<evidence type="ECO:0008006" key="8">
    <source>
        <dbReference type="Google" id="ProtNLM"/>
    </source>
</evidence>
<reference evidence="7" key="2">
    <citation type="submission" date="2010-05" db="EMBL/GenBank/DDBJ databases">
        <title>The genome sequence of Magnaporthe poae strain ATCC 64411.</title>
        <authorList>
            <person name="Ma L.-J."/>
            <person name="Dead R."/>
            <person name="Young S."/>
            <person name="Zeng Q."/>
            <person name="Koehrsen M."/>
            <person name="Alvarado L."/>
            <person name="Berlin A."/>
            <person name="Chapman S.B."/>
            <person name="Chen Z."/>
            <person name="Freedman E."/>
            <person name="Gellesch M."/>
            <person name="Goldberg J."/>
            <person name="Griggs A."/>
            <person name="Gujja S."/>
            <person name="Heilman E.R."/>
            <person name="Heiman D."/>
            <person name="Hepburn T."/>
            <person name="Howarth C."/>
            <person name="Jen D."/>
            <person name="Larson L."/>
            <person name="Mehta T."/>
            <person name="Neiman D."/>
            <person name="Pearson M."/>
            <person name="Roberts A."/>
            <person name="Saif S."/>
            <person name="Shea T."/>
            <person name="Shenoy N."/>
            <person name="Sisk P."/>
            <person name="Stolte C."/>
            <person name="Sykes S."/>
            <person name="Walk T."/>
            <person name="White J."/>
            <person name="Yandava C."/>
            <person name="Haas B."/>
            <person name="Nusbaum C."/>
            <person name="Birren B."/>
        </authorList>
    </citation>
    <scope>NUCLEOTIDE SEQUENCE [LARGE SCALE GENOMIC DNA]</scope>
    <source>
        <strain evidence="7">ATCC 64411 / 73-15</strain>
    </source>
</reference>
<evidence type="ECO:0000256" key="3">
    <source>
        <dbReference type="ARBA" id="ARBA00022801"/>
    </source>
</evidence>
<dbReference type="Gene3D" id="3.20.20.80">
    <property type="entry name" value="Glycosidases"/>
    <property type="match status" value="1"/>
</dbReference>
<dbReference type="PANTHER" id="PTHR16631:SF14">
    <property type="entry name" value="FAMILY 17 GLUCOSIDASE SCW10-RELATED"/>
    <property type="match status" value="1"/>
</dbReference>
<reference evidence="6" key="4">
    <citation type="journal article" date="2015" name="G3 (Bethesda)">
        <title>Genome sequences of three phytopathogenic species of the Magnaporthaceae family of fungi.</title>
        <authorList>
            <person name="Okagaki L.H."/>
            <person name="Nunes C.C."/>
            <person name="Sailsbery J."/>
            <person name="Clay B."/>
            <person name="Brown D."/>
            <person name="John T."/>
            <person name="Oh Y."/>
            <person name="Young N."/>
            <person name="Fitzgerald M."/>
            <person name="Haas B.J."/>
            <person name="Zeng Q."/>
            <person name="Young S."/>
            <person name="Adiconis X."/>
            <person name="Fan L."/>
            <person name="Levin J.Z."/>
            <person name="Mitchell T.K."/>
            <person name="Okubara P.A."/>
            <person name="Farman M.L."/>
            <person name="Kohn L.M."/>
            <person name="Birren B."/>
            <person name="Ma L.-J."/>
            <person name="Dean R.A."/>
        </authorList>
    </citation>
    <scope>NUCLEOTIDE SEQUENCE</scope>
    <source>
        <strain evidence="6">ATCC 64411 / 73-15</strain>
    </source>
</reference>